<name>A0A7D9LHK2_PARCT</name>
<feature type="region of interest" description="Disordered" evidence="7">
    <location>
        <begin position="25"/>
        <end position="55"/>
    </location>
</feature>
<dbReference type="EMBL" id="CACRXK020018935">
    <property type="protein sequence ID" value="CAB4033078.1"/>
    <property type="molecule type" value="Genomic_DNA"/>
</dbReference>
<evidence type="ECO:0000256" key="6">
    <source>
        <dbReference type="PROSITE-ProRule" id="PRU00104"/>
    </source>
</evidence>
<organism evidence="9 10">
    <name type="scientific">Paramuricea clavata</name>
    <name type="common">Red gorgonian</name>
    <name type="synonym">Violescent sea-whip</name>
    <dbReference type="NCBI Taxonomy" id="317549"/>
    <lineage>
        <taxon>Eukaryota</taxon>
        <taxon>Metazoa</taxon>
        <taxon>Cnidaria</taxon>
        <taxon>Anthozoa</taxon>
        <taxon>Octocorallia</taxon>
        <taxon>Malacalcyonacea</taxon>
        <taxon>Plexauridae</taxon>
        <taxon>Paramuricea</taxon>
    </lineage>
</organism>
<dbReference type="InterPro" id="IPR000569">
    <property type="entry name" value="HECT_dom"/>
</dbReference>
<comment type="caution">
    <text evidence="9">The sequence shown here is derived from an EMBL/GenBank/DDBJ whole genome shotgun (WGS) entry which is preliminary data.</text>
</comment>
<dbReference type="EC" id="2.3.2.26" evidence="3"/>
<dbReference type="InterPro" id="IPR050409">
    <property type="entry name" value="E3_ubiq-protein_ligase"/>
</dbReference>
<feature type="domain" description="HECT" evidence="8">
    <location>
        <begin position="513"/>
        <end position="561"/>
    </location>
</feature>
<feature type="compositionally biased region" description="Low complexity" evidence="7">
    <location>
        <begin position="228"/>
        <end position="248"/>
    </location>
</feature>
<feature type="region of interest" description="Disordered" evidence="7">
    <location>
        <begin position="227"/>
        <end position="248"/>
    </location>
</feature>
<gene>
    <name evidence="9" type="ORF">PACLA_8A052778</name>
</gene>
<evidence type="ECO:0000256" key="1">
    <source>
        <dbReference type="ARBA" id="ARBA00000885"/>
    </source>
</evidence>
<feature type="domain" description="HECT" evidence="8">
    <location>
        <begin position="339"/>
        <end position="375"/>
    </location>
</feature>
<dbReference type="AlphaFoldDB" id="A0A7D9LHK2"/>
<dbReference type="GO" id="GO:0061630">
    <property type="term" value="F:ubiquitin protein ligase activity"/>
    <property type="evidence" value="ECO:0007669"/>
    <property type="project" value="UniProtKB-EC"/>
</dbReference>
<feature type="active site" description="Glycyl thioester intermediate" evidence="6">
    <location>
        <position position="554"/>
    </location>
</feature>
<dbReference type="PANTHER" id="PTHR11254">
    <property type="entry name" value="HECT DOMAIN UBIQUITIN-PROTEIN LIGASE"/>
    <property type="match status" value="1"/>
</dbReference>
<dbReference type="OrthoDB" id="5988852at2759"/>
<comment type="caution">
    <text evidence="6">Lacks conserved residue(s) required for the propagation of feature annotation.</text>
</comment>
<feature type="compositionally biased region" description="Polar residues" evidence="7">
    <location>
        <begin position="88"/>
        <end position="98"/>
    </location>
</feature>
<dbReference type="Proteomes" id="UP001152795">
    <property type="component" value="Unassembled WGS sequence"/>
</dbReference>
<evidence type="ECO:0000256" key="7">
    <source>
        <dbReference type="SAM" id="MobiDB-lite"/>
    </source>
</evidence>
<evidence type="ECO:0000256" key="4">
    <source>
        <dbReference type="ARBA" id="ARBA00022679"/>
    </source>
</evidence>
<dbReference type="SUPFAM" id="SSF56204">
    <property type="entry name" value="Hect, E3 ligase catalytic domain"/>
    <property type="match status" value="1"/>
</dbReference>
<proteinExistence type="predicted"/>
<accession>A0A7D9LHK2</accession>
<evidence type="ECO:0000256" key="2">
    <source>
        <dbReference type="ARBA" id="ARBA00004906"/>
    </source>
</evidence>
<sequence length="591" mass="65853">MAEDNRMQQLSRHLREANSILTSFIAPSNQSNTSQSSTVANSSGTSPSTSTSTTVGSVLNRARAMISRSVSNGAFTRLGRRERLRATAGSSQSASNPTLKKRKEEAKVYEFVLVEVKDTEPMPWSLSEDKVLLQIDSACKETEIREQIGKAVRMKYANISNDDLQFLRATRRKLSKPVNCGSFDFKQIKLLAGQGAVYIKLKDWAYCLLEDDASVDDETELMQSALTNTESNPTGNSSSSTNPVPVSSSESSSIVVVADDDAVADDVNVMDGLADEIVRYCVEHNIEDGVEILRYFQKVVVQGRALRIQDSGVVEEGDTNFIMVDRYNILETAFEEVKSLACLRKTLEVQFYGEEAQDYGGPRKEFFSLVVREIYRSYFEKGLKQHISEDYVTAGIILGLSILQDGKIPYFLDYYAADIFGTAHVDGCILHLRMGFKKLGLYQVAVRLPNFLHILTQKSKNLTVKSLTTLLQPDFSEVGSNKRKFENQVYSAFLKYLRSVASGHRSGISLNNILQFATCDEEVPLLGYENGVKPSATFHEVAENKSFIPTANTCCCRLLLPTPSLEIALPDEETLFQLYDMAFLNAYFGRK</sequence>
<reference evidence="9" key="1">
    <citation type="submission" date="2020-04" db="EMBL/GenBank/DDBJ databases">
        <authorList>
            <person name="Alioto T."/>
            <person name="Alioto T."/>
            <person name="Gomez Garrido J."/>
        </authorList>
    </citation>
    <scope>NUCLEOTIDE SEQUENCE</scope>
    <source>
        <strain evidence="9">A484AB</strain>
    </source>
</reference>
<keyword evidence="10" id="KW-1185">Reference proteome</keyword>
<comment type="pathway">
    <text evidence="2">Protein modification; protein ubiquitination.</text>
</comment>
<dbReference type="PANTHER" id="PTHR11254:SF440">
    <property type="entry name" value="E3 UBIQUITIN-PROTEIN LIGASE NEDD-4"/>
    <property type="match status" value="1"/>
</dbReference>
<keyword evidence="4" id="KW-0808">Transferase</keyword>
<comment type="catalytic activity">
    <reaction evidence="1">
        <text>S-ubiquitinyl-[E2 ubiquitin-conjugating enzyme]-L-cysteine + [acceptor protein]-L-lysine = [E2 ubiquitin-conjugating enzyme]-L-cysteine + N(6)-ubiquitinyl-[acceptor protein]-L-lysine.</text>
        <dbReference type="EC" id="2.3.2.26"/>
    </reaction>
</comment>
<keyword evidence="5 6" id="KW-0833">Ubl conjugation pathway</keyword>
<dbReference type="InterPro" id="IPR035983">
    <property type="entry name" value="Hect_E3_ubiquitin_ligase"/>
</dbReference>
<evidence type="ECO:0000313" key="10">
    <source>
        <dbReference type="Proteomes" id="UP001152795"/>
    </source>
</evidence>
<evidence type="ECO:0000256" key="5">
    <source>
        <dbReference type="ARBA" id="ARBA00022786"/>
    </source>
</evidence>
<evidence type="ECO:0000313" key="9">
    <source>
        <dbReference type="EMBL" id="CAB4033078.1"/>
    </source>
</evidence>
<feature type="compositionally biased region" description="Low complexity" evidence="7">
    <location>
        <begin position="26"/>
        <end position="55"/>
    </location>
</feature>
<dbReference type="Pfam" id="PF00632">
    <property type="entry name" value="HECT"/>
    <property type="match status" value="1"/>
</dbReference>
<evidence type="ECO:0000259" key="8">
    <source>
        <dbReference type="PROSITE" id="PS50237"/>
    </source>
</evidence>
<evidence type="ECO:0000256" key="3">
    <source>
        <dbReference type="ARBA" id="ARBA00012485"/>
    </source>
</evidence>
<protein>
    <recommendedName>
        <fullName evidence="3">HECT-type E3 ubiquitin transferase</fullName>
        <ecNumber evidence="3">2.3.2.26</ecNumber>
    </recommendedName>
</protein>
<dbReference type="Gene3D" id="3.30.2410.10">
    <property type="entry name" value="Hect, E3 ligase catalytic domain"/>
    <property type="match status" value="1"/>
</dbReference>
<feature type="region of interest" description="Disordered" evidence="7">
    <location>
        <begin position="77"/>
        <end position="101"/>
    </location>
</feature>
<dbReference type="Gene3D" id="3.90.1750.10">
    <property type="entry name" value="Hect, E3 ligase catalytic domains"/>
    <property type="match status" value="1"/>
</dbReference>
<dbReference type="PROSITE" id="PS50237">
    <property type="entry name" value="HECT"/>
    <property type="match status" value="2"/>
</dbReference>